<evidence type="ECO:0000313" key="2">
    <source>
        <dbReference type="Proteomes" id="UP000299102"/>
    </source>
</evidence>
<keyword evidence="2" id="KW-1185">Reference proteome</keyword>
<gene>
    <name evidence="1" type="ORF">EVAR_52031_1</name>
</gene>
<reference evidence="1 2" key="1">
    <citation type="journal article" date="2019" name="Commun. Biol.">
        <title>The bagworm genome reveals a unique fibroin gene that provides high tensile strength.</title>
        <authorList>
            <person name="Kono N."/>
            <person name="Nakamura H."/>
            <person name="Ohtoshi R."/>
            <person name="Tomita M."/>
            <person name="Numata K."/>
            <person name="Arakawa K."/>
        </authorList>
    </citation>
    <scope>NUCLEOTIDE SEQUENCE [LARGE SCALE GENOMIC DNA]</scope>
</reference>
<name>A0A4C1YX78_EUMVA</name>
<dbReference type="EMBL" id="BGZK01001419">
    <property type="protein sequence ID" value="GBP79573.1"/>
    <property type="molecule type" value="Genomic_DNA"/>
</dbReference>
<dbReference type="AlphaFoldDB" id="A0A4C1YX78"/>
<protein>
    <submittedName>
        <fullName evidence="1">Uncharacterized protein</fullName>
    </submittedName>
</protein>
<accession>A0A4C1YX78</accession>
<dbReference type="Proteomes" id="UP000299102">
    <property type="component" value="Unassembled WGS sequence"/>
</dbReference>
<dbReference type="OrthoDB" id="8195485at2759"/>
<proteinExistence type="predicted"/>
<sequence>MINITTIYLKSEATHEEIASAGNNLLVEELQALFILCYKIFVRTAANAKIHLTYLPPIEEAATQRTYRTYHQVQKWLEVDKNKNNWELTRNQQRLFPVTCVKDPATQTLLQFISCKCHKGCTRRGWLHMPESWTKVFCYLLFLSWQVMPKYHHNGNRQLRQRRIYQAFGDLFSIRVVSTRRSTGLS</sequence>
<comment type="caution">
    <text evidence="1">The sequence shown here is derived from an EMBL/GenBank/DDBJ whole genome shotgun (WGS) entry which is preliminary data.</text>
</comment>
<evidence type="ECO:0000313" key="1">
    <source>
        <dbReference type="EMBL" id="GBP79573.1"/>
    </source>
</evidence>
<organism evidence="1 2">
    <name type="scientific">Eumeta variegata</name>
    <name type="common">Bagworm moth</name>
    <name type="synonym">Eumeta japonica</name>
    <dbReference type="NCBI Taxonomy" id="151549"/>
    <lineage>
        <taxon>Eukaryota</taxon>
        <taxon>Metazoa</taxon>
        <taxon>Ecdysozoa</taxon>
        <taxon>Arthropoda</taxon>
        <taxon>Hexapoda</taxon>
        <taxon>Insecta</taxon>
        <taxon>Pterygota</taxon>
        <taxon>Neoptera</taxon>
        <taxon>Endopterygota</taxon>
        <taxon>Lepidoptera</taxon>
        <taxon>Glossata</taxon>
        <taxon>Ditrysia</taxon>
        <taxon>Tineoidea</taxon>
        <taxon>Psychidae</taxon>
        <taxon>Oiketicinae</taxon>
        <taxon>Eumeta</taxon>
    </lineage>
</organism>